<protein>
    <submittedName>
        <fullName evidence="1">Uncharacterized protein</fullName>
    </submittedName>
</protein>
<dbReference type="EMBL" id="UINC01009364">
    <property type="protein sequence ID" value="SVA42001.1"/>
    <property type="molecule type" value="Genomic_DNA"/>
</dbReference>
<proteinExistence type="predicted"/>
<dbReference type="AlphaFoldDB" id="A0A381VPM1"/>
<gene>
    <name evidence="1" type="ORF">METZ01_LOCUS94855</name>
</gene>
<name>A0A381VPM1_9ZZZZ</name>
<organism evidence="1">
    <name type="scientific">marine metagenome</name>
    <dbReference type="NCBI Taxonomy" id="408172"/>
    <lineage>
        <taxon>unclassified sequences</taxon>
        <taxon>metagenomes</taxon>
        <taxon>ecological metagenomes</taxon>
    </lineage>
</organism>
<evidence type="ECO:0000313" key="1">
    <source>
        <dbReference type="EMBL" id="SVA42001.1"/>
    </source>
</evidence>
<reference evidence="1" key="1">
    <citation type="submission" date="2018-05" db="EMBL/GenBank/DDBJ databases">
        <authorList>
            <person name="Lanie J.A."/>
            <person name="Ng W.-L."/>
            <person name="Kazmierczak K.M."/>
            <person name="Andrzejewski T.M."/>
            <person name="Davidsen T.M."/>
            <person name="Wayne K.J."/>
            <person name="Tettelin H."/>
            <person name="Glass J.I."/>
            <person name="Rusch D."/>
            <person name="Podicherti R."/>
            <person name="Tsui H.-C.T."/>
            <person name="Winkler M.E."/>
        </authorList>
    </citation>
    <scope>NUCLEOTIDE SEQUENCE</scope>
</reference>
<accession>A0A381VPM1</accession>
<sequence>MVAKSRYLWLKQARRVRPPVSLRITERNSGGRSSQEIEMIYNIGITHKQEMKK</sequence>